<evidence type="ECO:0000313" key="3">
    <source>
        <dbReference type="EMBL" id="CAB4563928.1"/>
    </source>
</evidence>
<comment type="similarity">
    <text evidence="1">Belongs to the short-chain dehydrogenases/reductases (SDR) family.</text>
</comment>
<gene>
    <name evidence="3" type="ORF">UFOPK1495_01667</name>
</gene>
<dbReference type="GO" id="GO:0016616">
    <property type="term" value="F:oxidoreductase activity, acting on the CH-OH group of donors, NAD or NADP as acceptor"/>
    <property type="evidence" value="ECO:0007669"/>
    <property type="project" value="TreeGrafter"/>
</dbReference>
<name>A0A6J6DS69_9ZZZZ</name>
<evidence type="ECO:0000256" key="1">
    <source>
        <dbReference type="ARBA" id="ARBA00006484"/>
    </source>
</evidence>
<sequence>MATSSRTLVITTGSGIGASIAERLRDRGDVVIETDPSLDLADAHAVSGALGSLVGSGTVDRVVLAAIDPSAFRAAPITSLSEEEWDQAAEYPIRAAFVVLQQVHTVIADGGRVVLILPTVATTGVADLVPLCSAVEAIRVMAKAVARRWGARSITVNTIEVELAAFMLGDDIEGDAGGVGVPVVPVLGQPALPPGSAVDDVLGLLDMLAMPAAAAITGALLVADRGTVMQP</sequence>
<evidence type="ECO:0000256" key="2">
    <source>
        <dbReference type="ARBA" id="ARBA00023002"/>
    </source>
</evidence>
<dbReference type="PANTHER" id="PTHR42760:SF133">
    <property type="entry name" value="3-OXOACYL-[ACYL-CARRIER-PROTEIN] REDUCTASE"/>
    <property type="match status" value="1"/>
</dbReference>
<dbReference type="AlphaFoldDB" id="A0A6J6DS69"/>
<dbReference type="InterPro" id="IPR002347">
    <property type="entry name" value="SDR_fam"/>
</dbReference>
<organism evidence="3">
    <name type="scientific">freshwater metagenome</name>
    <dbReference type="NCBI Taxonomy" id="449393"/>
    <lineage>
        <taxon>unclassified sequences</taxon>
        <taxon>metagenomes</taxon>
        <taxon>ecological metagenomes</taxon>
    </lineage>
</organism>
<protein>
    <submittedName>
        <fullName evidence="3">Unannotated protein</fullName>
    </submittedName>
</protein>
<reference evidence="3" key="1">
    <citation type="submission" date="2020-05" db="EMBL/GenBank/DDBJ databases">
        <authorList>
            <person name="Chiriac C."/>
            <person name="Salcher M."/>
            <person name="Ghai R."/>
            <person name="Kavagutti S V."/>
        </authorList>
    </citation>
    <scope>NUCLEOTIDE SEQUENCE</scope>
</reference>
<accession>A0A6J6DS69</accession>
<dbReference type="Pfam" id="PF13561">
    <property type="entry name" value="adh_short_C2"/>
    <property type="match status" value="1"/>
</dbReference>
<dbReference type="InterPro" id="IPR036291">
    <property type="entry name" value="NAD(P)-bd_dom_sf"/>
</dbReference>
<proteinExistence type="inferred from homology"/>
<dbReference type="Gene3D" id="3.40.50.720">
    <property type="entry name" value="NAD(P)-binding Rossmann-like Domain"/>
    <property type="match status" value="1"/>
</dbReference>
<keyword evidence="2" id="KW-0560">Oxidoreductase</keyword>
<dbReference type="SUPFAM" id="SSF51735">
    <property type="entry name" value="NAD(P)-binding Rossmann-fold domains"/>
    <property type="match status" value="1"/>
</dbReference>
<dbReference type="PANTHER" id="PTHR42760">
    <property type="entry name" value="SHORT-CHAIN DEHYDROGENASES/REDUCTASES FAMILY MEMBER"/>
    <property type="match status" value="1"/>
</dbReference>
<dbReference type="EMBL" id="CAEZSU010000231">
    <property type="protein sequence ID" value="CAB4563928.1"/>
    <property type="molecule type" value="Genomic_DNA"/>
</dbReference>